<evidence type="ECO:0000313" key="7">
    <source>
        <dbReference type="EMBL" id="CAJ1964832.1"/>
    </source>
</evidence>
<dbReference type="GO" id="GO:0005634">
    <property type="term" value="C:nucleus"/>
    <property type="evidence" value="ECO:0007669"/>
    <property type="project" value="TreeGrafter"/>
</dbReference>
<evidence type="ECO:0000256" key="3">
    <source>
        <dbReference type="ARBA" id="ARBA00023163"/>
    </source>
</evidence>
<feature type="domain" description="PPC" evidence="6">
    <location>
        <begin position="31"/>
        <end position="181"/>
    </location>
</feature>
<keyword evidence="8" id="KW-1185">Reference proteome</keyword>
<evidence type="ECO:0000256" key="4">
    <source>
        <dbReference type="ARBA" id="ARBA00023242"/>
    </source>
</evidence>
<dbReference type="CDD" id="cd11378">
    <property type="entry name" value="DUF296"/>
    <property type="match status" value="1"/>
</dbReference>
<feature type="compositionally biased region" description="Basic residues" evidence="5">
    <location>
        <begin position="1"/>
        <end position="10"/>
    </location>
</feature>
<dbReference type="SUPFAM" id="SSF117856">
    <property type="entry name" value="AF0104/ALDC/Ptd012-like"/>
    <property type="match status" value="1"/>
</dbReference>
<dbReference type="Gramene" id="rna-AYBTSS11_LOCUS20528">
    <property type="protein sequence ID" value="CAJ1964832.1"/>
    <property type="gene ID" value="gene-AYBTSS11_LOCUS20528"/>
</dbReference>
<dbReference type="AlphaFoldDB" id="A0AA86SLW6"/>
<evidence type="ECO:0000259" key="6">
    <source>
        <dbReference type="PROSITE" id="PS51742"/>
    </source>
</evidence>
<dbReference type="FunFam" id="3.30.1330.80:FF:000009">
    <property type="entry name" value="AT-hook motif nuclear-localized protein 17"/>
    <property type="match status" value="1"/>
</dbReference>
<dbReference type="Proteomes" id="UP001189624">
    <property type="component" value="Chromosome 6"/>
</dbReference>
<dbReference type="PANTHER" id="PTHR31100">
    <property type="entry name" value="AT-HOOK MOTIF NUCLEAR-LOCALIZED PROTEIN 15"/>
    <property type="match status" value="1"/>
</dbReference>
<dbReference type="InterPro" id="IPR005175">
    <property type="entry name" value="PPC_dom"/>
</dbReference>
<dbReference type="GO" id="GO:0003700">
    <property type="term" value="F:DNA-binding transcription factor activity"/>
    <property type="evidence" value="ECO:0007669"/>
    <property type="project" value="TreeGrafter"/>
</dbReference>
<evidence type="ECO:0000256" key="2">
    <source>
        <dbReference type="ARBA" id="ARBA00023125"/>
    </source>
</evidence>
<sequence>MTPSTRRSRGKSSSSKNKSRFTNLQMVQSSDSSMNVFTFNVAPNNDVMESIFDIAHRDHVSITVISASGTINKVTLQSSSHSTSSLILHGPFTLVSLTGSYLYNNQYTLHPGASPPFPLSFGINLSTSQGEVFCGIVGGRVIAGENVRVTISMYNNPDILKYTIECSERDDNHNDNNNNLNYNNNPNNFNGGDDLLEFNPVTLGVRGW</sequence>
<name>A0AA86SLW6_9FABA</name>
<feature type="region of interest" description="Disordered" evidence="5">
    <location>
        <begin position="1"/>
        <end position="20"/>
    </location>
</feature>
<evidence type="ECO:0000256" key="5">
    <source>
        <dbReference type="SAM" id="MobiDB-lite"/>
    </source>
</evidence>
<keyword evidence="4" id="KW-0539">Nucleus</keyword>
<keyword evidence="2" id="KW-0238">DNA-binding</keyword>
<dbReference type="Pfam" id="PF03479">
    <property type="entry name" value="PCC"/>
    <property type="match status" value="1"/>
</dbReference>
<gene>
    <name evidence="7" type="ORF">AYBTSS11_LOCUS20528</name>
</gene>
<proteinExistence type="predicted"/>
<dbReference type="Gene3D" id="3.30.1330.80">
    <property type="entry name" value="Hypothetical protein, similar to alpha- acetolactate decarboxylase, domain 2"/>
    <property type="match status" value="1"/>
</dbReference>
<reference evidence="7" key="1">
    <citation type="submission" date="2023-10" db="EMBL/GenBank/DDBJ databases">
        <authorList>
            <person name="Domelevo Entfellner J.-B."/>
        </authorList>
    </citation>
    <scope>NUCLEOTIDE SEQUENCE</scope>
</reference>
<dbReference type="InterPro" id="IPR014476">
    <property type="entry name" value="AHL15-29"/>
</dbReference>
<keyword evidence="3" id="KW-0804">Transcription</keyword>
<dbReference type="GO" id="GO:0003680">
    <property type="term" value="F:minor groove of adenine-thymine-rich DNA binding"/>
    <property type="evidence" value="ECO:0007669"/>
    <property type="project" value="InterPro"/>
</dbReference>
<protein>
    <recommendedName>
        <fullName evidence="6">PPC domain-containing protein</fullName>
    </recommendedName>
</protein>
<accession>A0AA86SLW6</accession>
<evidence type="ECO:0000256" key="1">
    <source>
        <dbReference type="ARBA" id="ARBA00023015"/>
    </source>
</evidence>
<dbReference type="EMBL" id="OY731403">
    <property type="protein sequence ID" value="CAJ1964832.1"/>
    <property type="molecule type" value="Genomic_DNA"/>
</dbReference>
<keyword evidence="1" id="KW-0805">Transcription regulation</keyword>
<organism evidence="7 8">
    <name type="scientific">Sphenostylis stenocarpa</name>
    <dbReference type="NCBI Taxonomy" id="92480"/>
    <lineage>
        <taxon>Eukaryota</taxon>
        <taxon>Viridiplantae</taxon>
        <taxon>Streptophyta</taxon>
        <taxon>Embryophyta</taxon>
        <taxon>Tracheophyta</taxon>
        <taxon>Spermatophyta</taxon>
        <taxon>Magnoliopsida</taxon>
        <taxon>eudicotyledons</taxon>
        <taxon>Gunneridae</taxon>
        <taxon>Pentapetalae</taxon>
        <taxon>rosids</taxon>
        <taxon>fabids</taxon>
        <taxon>Fabales</taxon>
        <taxon>Fabaceae</taxon>
        <taxon>Papilionoideae</taxon>
        <taxon>50 kb inversion clade</taxon>
        <taxon>NPAAA clade</taxon>
        <taxon>indigoferoid/millettioid clade</taxon>
        <taxon>Phaseoleae</taxon>
        <taxon>Sphenostylis</taxon>
    </lineage>
</organism>
<dbReference type="PROSITE" id="PS51742">
    <property type="entry name" value="PPC"/>
    <property type="match status" value="1"/>
</dbReference>
<evidence type="ECO:0000313" key="8">
    <source>
        <dbReference type="Proteomes" id="UP001189624"/>
    </source>
</evidence>
<dbReference type="PANTHER" id="PTHR31100:SF63">
    <property type="entry name" value="AT-HOOK MOTIF NUCLEAR-LOCALIZED PROTEIN"/>
    <property type="match status" value="1"/>
</dbReference>